<evidence type="ECO:0000256" key="2">
    <source>
        <dbReference type="SAM" id="MobiDB-lite"/>
    </source>
</evidence>
<protein>
    <submittedName>
        <fullName evidence="3">Uncharacterized protein</fullName>
    </submittedName>
</protein>
<feature type="region of interest" description="Disordered" evidence="2">
    <location>
        <begin position="128"/>
        <end position="177"/>
    </location>
</feature>
<accession>A0A1E3HYS2</accession>
<dbReference type="OrthoDB" id="10352023at2759"/>
<evidence type="ECO:0000313" key="4">
    <source>
        <dbReference type="Proteomes" id="UP000094065"/>
    </source>
</evidence>
<keyword evidence="1" id="KW-0175">Coiled coil</keyword>
<dbReference type="Proteomes" id="UP000094065">
    <property type="component" value="Unassembled WGS sequence"/>
</dbReference>
<sequence>MPPSDTIYDLQERLEAAECAYSGSREKNRQLAKRLADIQAQLEKAETEANEGFVEAYEKGAHYGRLDGAERQLKAMEEAMKKLKQAEKQRDEWERKYWDLHNGVGGLLGSQQSIEAGESVMKLEVMNTAPRKSAPAALSSNRNNINKRKIVQSDTDTESSSEGSDYAQSTGKDKKRESTCWYNNAQKQNNAIILSSLNKARLKAYNMRGRTPPDDLHQCPWDTNLHAQNFVRLIIKPSSGVQAEWLKGRASGNRRKKVLETIRKAMDRGLVYLEALPLMDDEEE</sequence>
<proteinExistence type="predicted"/>
<keyword evidence="4" id="KW-1185">Reference proteome</keyword>
<name>A0A1E3HYS2_9TREE</name>
<evidence type="ECO:0000256" key="1">
    <source>
        <dbReference type="SAM" id="Coils"/>
    </source>
</evidence>
<evidence type="ECO:0000313" key="3">
    <source>
        <dbReference type="EMBL" id="ODN81484.1"/>
    </source>
</evidence>
<organism evidence="3 4">
    <name type="scientific">Cryptococcus amylolentus CBS 6039</name>
    <dbReference type="NCBI Taxonomy" id="1295533"/>
    <lineage>
        <taxon>Eukaryota</taxon>
        <taxon>Fungi</taxon>
        <taxon>Dikarya</taxon>
        <taxon>Basidiomycota</taxon>
        <taxon>Agaricomycotina</taxon>
        <taxon>Tremellomycetes</taxon>
        <taxon>Tremellales</taxon>
        <taxon>Cryptococcaceae</taxon>
        <taxon>Cryptococcus</taxon>
    </lineage>
</organism>
<dbReference type="AlphaFoldDB" id="A0A1E3HYS2"/>
<comment type="caution">
    <text evidence="3">The sequence shown here is derived from an EMBL/GenBank/DDBJ whole genome shotgun (WGS) entry which is preliminary data.</text>
</comment>
<dbReference type="RefSeq" id="XP_018995803.1">
    <property type="nucleotide sequence ID" value="XM_019135400.1"/>
</dbReference>
<reference evidence="3 4" key="1">
    <citation type="submission" date="2016-06" db="EMBL/GenBank/DDBJ databases">
        <title>Evolution of pathogenesis and genome organization in the Tremellales.</title>
        <authorList>
            <person name="Cuomo C."/>
            <person name="Litvintseva A."/>
            <person name="Heitman J."/>
            <person name="Chen Y."/>
            <person name="Sun S."/>
            <person name="Springer D."/>
            <person name="Dromer F."/>
            <person name="Young S."/>
            <person name="Zeng Q."/>
            <person name="Chapman S."/>
            <person name="Gujja S."/>
            <person name="Saif S."/>
            <person name="Birren B."/>
        </authorList>
    </citation>
    <scope>NUCLEOTIDE SEQUENCE [LARGE SCALE GENOMIC DNA]</scope>
    <source>
        <strain evidence="3 4">CBS 6039</strain>
    </source>
</reference>
<feature type="coiled-coil region" evidence="1">
    <location>
        <begin position="28"/>
        <end position="103"/>
    </location>
</feature>
<dbReference type="GeneID" id="30153216"/>
<gene>
    <name evidence="3" type="ORF">L202_01907</name>
</gene>
<dbReference type="EMBL" id="AWGJ01000003">
    <property type="protein sequence ID" value="ODN81484.1"/>
    <property type="molecule type" value="Genomic_DNA"/>
</dbReference>